<dbReference type="InterPro" id="IPR050057">
    <property type="entry name" value="Prokaryotic/Mito_RF"/>
</dbReference>
<dbReference type="PANTHER" id="PTHR43804">
    <property type="entry name" value="LD18447P"/>
    <property type="match status" value="1"/>
</dbReference>
<accession>A0AAP0DJK3</accession>
<name>A0AAP0DJK3_9ASTR</name>
<dbReference type="InterPro" id="IPR000555">
    <property type="entry name" value="JAMM/MPN+_dom"/>
</dbReference>
<evidence type="ECO:0000256" key="1">
    <source>
        <dbReference type="ARBA" id="ARBA00010835"/>
    </source>
</evidence>
<proteinExistence type="inferred from homology"/>
<dbReference type="SUPFAM" id="SSF75620">
    <property type="entry name" value="Release factor"/>
    <property type="match status" value="1"/>
</dbReference>
<dbReference type="Gene3D" id="3.30.70.1660">
    <property type="match status" value="1"/>
</dbReference>
<dbReference type="GO" id="GO:0032544">
    <property type="term" value="P:plastid translation"/>
    <property type="evidence" value="ECO:0007669"/>
    <property type="project" value="TreeGrafter"/>
</dbReference>
<dbReference type="GO" id="GO:0009658">
    <property type="term" value="P:chloroplast organization"/>
    <property type="evidence" value="ECO:0007669"/>
    <property type="project" value="TreeGrafter"/>
</dbReference>
<keyword evidence="5" id="KW-1185">Reference proteome</keyword>
<evidence type="ECO:0000313" key="5">
    <source>
        <dbReference type="Proteomes" id="UP001408789"/>
    </source>
</evidence>
<gene>
    <name evidence="4" type="ORF">SSX86_004100</name>
</gene>
<dbReference type="Gene3D" id="6.10.140.1950">
    <property type="match status" value="1"/>
</dbReference>
<evidence type="ECO:0000256" key="2">
    <source>
        <dbReference type="ARBA" id="ARBA00022917"/>
    </source>
</evidence>
<dbReference type="GO" id="GO:0009507">
    <property type="term" value="C:chloroplast"/>
    <property type="evidence" value="ECO:0007669"/>
    <property type="project" value="TreeGrafter"/>
</dbReference>
<dbReference type="GO" id="GO:0008237">
    <property type="term" value="F:metallopeptidase activity"/>
    <property type="evidence" value="ECO:0007669"/>
    <property type="project" value="InterPro"/>
</dbReference>
<sequence>MVVHARSGGTIEVMGLMQGKTDGDAIIVMDDFALPVEGTETRVNNFIDYLYLDLTKAMEDSRKAPSVMAKLMGFDDTPPRQQPVSRQQRLLSENYLQKSASIGKRSRKDSPNILSKDADVDEEMAEMIASEIESLSNQLLVFEEKLKMLLIPSDPLDTRNILLEVRAGTGGEEAGRWAADLVRMYQRYAERNSLKYSPLSCSEAERGGYKTYVMEVKGARVYSKLKYESGVHRVQRVPQTEAQGRIHTSTATVAIMPEVAASTNKEVDAHAPNYPTLPP</sequence>
<dbReference type="PANTHER" id="PTHR43804:SF8">
    <property type="entry name" value="PEPTIDE CHAIN RELEASE FACTOR APG3, CHLOROPLASTIC"/>
    <property type="match status" value="1"/>
</dbReference>
<dbReference type="Gene3D" id="3.40.140.10">
    <property type="entry name" value="Cytidine Deaminase, domain 2"/>
    <property type="match status" value="1"/>
</dbReference>
<feature type="domain" description="Peptide chain release factor" evidence="3">
    <location>
        <begin position="113"/>
        <end position="228"/>
    </location>
</feature>
<evidence type="ECO:0000259" key="3">
    <source>
        <dbReference type="SMART" id="SM00937"/>
    </source>
</evidence>
<dbReference type="InterPro" id="IPR005139">
    <property type="entry name" value="PCRF"/>
</dbReference>
<organism evidence="4 5">
    <name type="scientific">Deinandra increscens subsp. villosa</name>
    <dbReference type="NCBI Taxonomy" id="3103831"/>
    <lineage>
        <taxon>Eukaryota</taxon>
        <taxon>Viridiplantae</taxon>
        <taxon>Streptophyta</taxon>
        <taxon>Embryophyta</taxon>
        <taxon>Tracheophyta</taxon>
        <taxon>Spermatophyta</taxon>
        <taxon>Magnoliopsida</taxon>
        <taxon>eudicotyledons</taxon>
        <taxon>Gunneridae</taxon>
        <taxon>Pentapetalae</taxon>
        <taxon>asterids</taxon>
        <taxon>campanulids</taxon>
        <taxon>Asterales</taxon>
        <taxon>Asteraceae</taxon>
        <taxon>Asteroideae</taxon>
        <taxon>Heliantheae alliance</taxon>
        <taxon>Madieae</taxon>
        <taxon>Madiinae</taxon>
        <taxon>Deinandra</taxon>
    </lineage>
</organism>
<keyword evidence="2" id="KW-0648">Protein biosynthesis</keyword>
<dbReference type="Pfam" id="PF01398">
    <property type="entry name" value="JAB"/>
    <property type="match status" value="1"/>
</dbReference>
<comment type="caution">
    <text evidence="4">The sequence shown here is derived from an EMBL/GenBank/DDBJ whole genome shotgun (WGS) entry which is preliminary data.</text>
</comment>
<dbReference type="GO" id="GO:0010027">
    <property type="term" value="P:thylakoid membrane organization"/>
    <property type="evidence" value="ECO:0007669"/>
    <property type="project" value="TreeGrafter"/>
</dbReference>
<protein>
    <recommendedName>
        <fullName evidence="3">Peptide chain release factor domain-containing protein</fullName>
    </recommendedName>
</protein>
<dbReference type="InterPro" id="IPR045853">
    <property type="entry name" value="Pep_chain_release_fac_I_sf"/>
</dbReference>
<dbReference type="EMBL" id="JBCNJP010000007">
    <property type="protein sequence ID" value="KAK9075771.1"/>
    <property type="molecule type" value="Genomic_DNA"/>
</dbReference>
<dbReference type="Pfam" id="PF03462">
    <property type="entry name" value="PCRF"/>
    <property type="match status" value="1"/>
</dbReference>
<dbReference type="FunFam" id="3.30.70.1660:FF:000002">
    <property type="entry name" value="Peptide chain release factor 1"/>
    <property type="match status" value="1"/>
</dbReference>
<reference evidence="4 5" key="1">
    <citation type="submission" date="2024-04" db="EMBL/GenBank/DDBJ databases">
        <title>The reference genome of an endangered Asteraceae, Deinandra increscens subsp. villosa, native to the Central Coast of California.</title>
        <authorList>
            <person name="Guilliams M."/>
            <person name="Hasenstab-Lehman K."/>
            <person name="Meyer R."/>
            <person name="Mcevoy S."/>
        </authorList>
    </citation>
    <scope>NUCLEOTIDE SEQUENCE [LARGE SCALE GENOMIC DNA]</scope>
    <source>
        <tissue evidence="4">Leaf</tissue>
    </source>
</reference>
<comment type="similarity">
    <text evidence="1">Belongs to the prokaryotic/mitochondrial release factor family.</text>
</comment>
<dbReference type="AlphaFoldDB" id="A0AAP0DJK3"/>
<evidence type="ECO:0000313" key="4">
    <source>
        <dbReference type="EMBL" id="KAK9075771.1"/>
    </source>
</evidence>
<dbReference type="Proteomes" id="UP001408789">
    <property type="component" value="Unassembled WGS sequence"/>
</dbReference>
<dbReference type="SMART" id="SM00937">
    <property type="entry name" value="PCRF"/>
    <property type="match status" value="1"/>
</dbReference>
<dbReference type="GO" id="GO:0006415">
    <property type="term" value="P:translational termination"/>
    <property type="evidence" value="ECO:0007669"/>
    <property type="project" value="InterPro"/>
</dbReference>